<dbReference type="PANTHER" id="PTHR34180:SF1">
    <property type="entry name" value="BETA-ALANYL-DOPAMINE_CARCININE HYDROLASE"/>
    <property type="match status" value="1"/>
</dbReference>
<dbReference type="InterPro" id="IPR047794">
    <property type="entry name" value="C45_proenzyme-like"/>
</dbReference>
<dbReference type="InterPro" id="IPR047801">
    <property type="entry name" value="Peptidase_C45"/>
</dbReference>
<dbReference type="Gene3D" id="3.60.60.10">
    <property type="entry name" value="Penicillin V Acylase, Chain A"/>
    <property type="match status" value="1"/>
</dbReference>
<feature type="domain" description="Peptidase C45 hydrolase" evidence="1">
    <location>
        <begin position="100"/>
        <end position="324"/>
    </location>
</feature>
<protein>
    <submittedName>
        <fullName evidence="2">Acyl-CoA-6-aminopenicillanic acid acyltransferase</fullName>
    </submittedName>
</protein>
<dbReference type="EMBL" id="BA000013">
    <property type="protein sequence ID" value="BAB54980.1"/>
    <property type="molecule type" value="Genomic_DNA"/>
</dbReference>
<evidence type="ECO:0000313" key="2">
    <source>
        <dbReference type="EMBL" id="BAB54980.1"/>
    </source>
</evidence>
<gene>
    <name evidence="2" type="ordered locus">mll9373</name>
</gene>
<dbReference type="Proteomes" id="UP000000552">
    <property type="component" value="Plasmid pMLa"/>
</dbReference>
<keyword evidence="2" id="KW-0808">Transferase</keyword>
<evidence type="ECO:0000313" key="3">
    <source>
        <dbReference type="Proteomes" id="UP000000552"/>
    </source>
</evidence>
<dbReference type="GO" id="GO:0016746">
    <property type="term" value="F:acyltransferase activity"/>
    <property type="evidence" value="ECO:0007669"/>
    <property type="project" value="UniProtKB-KW"/>
</dbReference>
<keyword evidence="2" id="KW-0614">Plasmid</keyword>
<dbReference type="SMR" id="Q981H5"/>
<dbReference type="NCBIfam" id="NF040521">
    <property type="entry name" value="C45_proenzyme"/>
    <property type="match status" value="1"/>
</dbReference>
<accession>Q981H5</accession>
<geneLocation type="plasmid" evidence="2 3">
    <name>pMLa</name>
</geneLocation>
<evidence type="ECO:0000259" key="1">
    <source>
        <dbReference type="Pfam" id="PF03417"/>
    </source>
</evidence>
<reference evidence="2 3" key="1">
    <citation type="journal article" date="2000" name="DNA Res.">
        <title>Complete genome structure of the nitrogen-fixing symbiotic bacterium Mesorhizobium loti.</title>
        <authorList>
            <person name="Kaneko T."/>
            <person name="Nakamura Y."/>
            <person name="Sato S."/>
            <person name="Asamizu E."/>
            <person name="Kato T."/>
            <person name="Sasamoto S."/>
            <person name="Watanabe A."/>
            <person name="Idesawa K."/>
            <person name="Ishikawa A."/>
            <person name="Kawashima K."/>
            <person name="Kimura T."/>
            <person name="Kishida Y."/>
            <person name="Kiyokawa C."/>
            <person name="Kohara M."/>
            <person name="Matsumoto M."/>
            <person name="Matsuno A."/>
            <person name="Mochizuki Y."/>
            <person name="Nakayama S."/>
            <person name="Nakazaki N."/>
            <person name="Shimpo S."/>
            <person name="Sugimoto M."/>
            <person name="Takeuchi C."/>
            <person name="Yamada M."/>
            <person name="Tabata S."/>
        </authorList>
    </citation>
    <scope>NUCLEOTIDE SEQUENCE [LARGE SCALE GENOMIC DNA]</scope>
    <source>
        <strain evidence="3">LMG 29417 / CECT 9101 / MAFF 303099</strain>
        <plasmid evidence="2 3">pMLa</plasmid>
    </source>
</reference>
<dbReference type="HOGENOM" id="CLU_037787_2_0_5"/>
<dbReference type="KEGG" id="mlo:mll9373"/>
<dbReference type="Gene3D" id="1.10.10.2120">
    <property type="match status" value="1"/>
</dbReference>
<proteinExistence type="predicted"/>
<dbReference type="PANTHER" id="PTHR34180">
    <property type="entry name" value="PEPTIDASE C45"/>
    <property type="match status" value="1"/>
</dbReference>
<organism evidence="2 3">
    <name type="scientific">Mesorhizobium japonicum (strain LMG 29417 / CECT 9101 / MAFF 303099)</name>
    <name type="common">Mesorhizobium loti (strain MAFF 303099)</name>
    <dbReference type="NCBI Taxonomy" id="266835"/>
    <lineage>
        <taxon>Bacteria</taxon>
        <taxon>Pseudomonadati</taxon>
        <taxon>Pseudomonadota</taxon>
        <taxon>Alphaproteobacteria</taxon>
        <taxon>Hyphomicrobiales</taxon>
        <taxon>Phyllobacteriaceae</taxon>
        <taxon>Mesorhizobium</taxon>
    </lineage>
</organism>
<keyword evidence="2" id="KW-0012">Acyltransferase</keyword>
<dbReference type="InterPro" id="IPR005079">
    <property type="entry name" value="Peptidase_C45_hydrolase"/>
</dbReference>
<dbReference type="Pfam" id="PF03417">
    <property type="entry name" value="AAT"/>
    <property type="match status" value="1"/>
</dbReference>
<sequence>MVLSGSPYERGFQHGNRFADLISQALDRRLASLSAADLSQAHKRASDVLATIDVMAPHVGTELRGIADGAGREVSGIVLRSSFELLASPTATGCSGLAVQTRDGALIAQNWDGPLGSDVEQALFIHVGTSGFEFATVAAVGALGWVGFNRAGFGFVNNDLVLKSRCDGIPSQIVRRVFLGCPDVNAAVEAAKSLPHMAGRAYLFGDASNKIASIEVSARHGVSVCRSGSFLAHTNHALNDQIRADEDAELLARQYPSSQKRLEVLKMREAGCADACEVMDILRDRTNAPDSVCKQTSLREPTQTAFSVVMQCRNRTLFLVRGMPSATEYQRISL</sequence>
<name>Q981H5_RHILO</name>
<dbReference type="AlphaFoldDB" id="Q981H5"/>